<evidence type="ECO:0000313" key="7">
    <source>
        <dbReference type="Proteomes" id="UP000439994"/>
    </source>
</evidence>
<dbReference type="RefSeq" id="WP_155695582.1">
    <property type="nucleotide sequence ID" value="NZ_WOCD01000003.1"/>
</dbReference>
<evidence type="ECO:0000259" key="5">
    <source>
        <dbReference type="Pfam" id="PF04355"/>
    </source>
</evidence>
<name>A0A6N8FA92_9GAMM</name>
<comment type="subcellular location">
    <subcellularLocation>
        <location evidence="4">Cell outer membrane</location>
        <topology evidence="4">Lipid-anchor</topology>
    </subcellularLocation>
</comment>
<reference evidence="6 7" key="1">
    <citation type="submission" date="2019-11" db="EMBL/GenBank/DDBJ databases">
        <title>P. haliotis isolates from Z. marina roots.</title>
        <authorList>
            <person name="Cohen M."/>
            <person name="Jospin G."/>
            <person name="Eisen J.A."/>
            <person name="Coil D.A."/>
        </authorList>
    </citation>
    <scope>NUCLEOTIDE SEQUENCE [LARGE SCALE GENOMIC DNA]</scope>
    <source>
        <strain evidence="6 7">UCD-MCMsp1aY</strain>
    </source>
</reference>
<dbReference type="InterPro" id="IPR026592">
    <property type="entry name" value="BamE"/>
</dbReference>
<comment type="subunit">
    <text evidence="4">Part of the Bam complex.</text>
</comment>
<dbReference type="PANTHER" id="PTHR37482">
    <property type="entry name" value="OUTER MEMBRANE PROTEIN ASSEMBLY FACTOR BAME"/>
    <property type="match status" value="1"/>
</dbReference>
<keyword evidence="7" id="KW-1185">Reference proteome</keyword>
<protein>
    <recommendedName>
        <fullName evidence="4">Outer membrane protein assembly factor BamE</fullName>
    </recommendedName>
</protein>
<dbReference type="OrthoDB" id="9808250at2"/>
<evidence type="ECO:0000313" key="6">
    <source>
        <dbReference type="EMBL" id="MUH72399.1"/>
    </source>
</evidence>
<proteinExistence type="inferred from homology"/>
<keyword evidence="2 4" id="KW-0472">Membrane</keyword>
<dbReference type="EMBL" id="WOCD01000003">
    <property type="protein sequence ID" value="MUH72399.1"/>
    <property type="molecule type" value="Genomic_DNA"/>
</dbReference>
<evidence type="ECO:0000256" key="1">
    <source>
        <dbReference type="ARBA" id="ARBA00022729"/>
    </source>
</evidence>
<comment type="function">
    <text evidence="4">Part of the outer membrane protein assembly complex, which is involved in assembly and insertion of beta-barrel proteins into the outer membrane.</text>
</comment>
<evidence type="ECO:0000256" key="3">
    <source>
        <dbReference type="ARBA" id="ARBA00023237"/>
    </source>
</evidence>
<evidence type="ECO:0000256" key="4">
    <source>
        <dbReference type="HAMAP-Rule" id="MF_00925"/>
    </source>
</evidence>
<organism evidence="6 7">
    <name type="scientific">Psychrosphaera haliotis</name>
    <dbReference type="NCBI Taxonomy" id="555083"/>
    <lineage>
        <taxon>Bacteria</taxon>
        <taxon>Pseudomonadati</taxon>
        <taxon>Pseudomonadota</taxon>
        <taxon>Gammaproteobacteria</taxon>
        <taxon>Alteromonadales</taxon>
        <taxon>Pseudoalteromonadaceae</taxon>
        <taxon>Psychrosphaera</taxon>
    </lineage>
</organism>
<dbReference type="PANTHER" id="PTHR37482:SF1">
    <property type="entry name" value="OUTER MEMBRANE PROTEIN ASSEMBLY FACTOR BAME"/>
    <property type="match status" value="1"/>
</dbReference>
<dbReference type="GO" id="GO:1990063">
    <property type="term" value="C:Bam protein complex"/>
    <property type="evidence" value="ECO:0007669"/>
    <property type="project" value="TreeGrafter"/>
</dbReference>
<dbReference type="InterPro" id="IPR037873">
    <property type="entry name" value="BamE-like"/>
</dbReference>
<dbReference type="GO" id="GO:0043165">
    <property type="term" value="P:Gram-negative-bacterium-type cell outer membrane assembly"/>
    <property type="evidence" value="ECO:0007669"/>
    <property type="project" value="UniProtKB-UniRule"/>
</dbReference>
<dbReference type="AlphaFoldDB" id="A0A6N8FA92"/>
<dbReference type="HAMAP" id="MF_00925">
    <property type="entry name" value="OM_assembly_BamE"/>
    <property type="match status" value="1"/>
</dbReference>
<accession>A0A6N8FA92</accession>
<gene>
    <name evidence="4 6" type="primary">bamE</name>
    <name evidence="6" type="ORF">GNP35_07840</name>
</gene>
<keyword evidence="1 4" id="KW-0732">Signal</keyword>
<feature type="domain" description="Outer membrane protein assembly factor BamE" evidence="5">
    <location>
        <begin position="29"/>
        <end position="98"/>
    </location>
</feature>
<dbReference type="GO" id="GO:0051205">
    <property type="term" value="P:protein insertion into membrane"/>
    <property type="evidence" value="ECO:0007669"/>
    <property type="project" value="UniProtKB-UniRule"/>
</dbReference>
<comment type="similarity">
    <text evidence="4">Belongs to the BamE family.</text>
</comment>
<keyword evidence="3 4" id="KW-0998">Cell outer membrane</keyword>
<comment type="caution">
    <text evidence="6">The sequence shown here is derived from an EMBL/GenBank/DDBJ whole genome shotgun (WGS) entry which is preliminary data.</text>
</comment>
<dbReference type="Proteomes" id="UP000439994">
    <property type="component" value="Unassembled WGS sequence"/>
</dbReference>
<dbReference type="Gene3D" id="3.30.1450.10">
    <property type="match status" value="1"/>
</dbReference>
<keyword evidence="4" id="KW-0564">Palmitate</keyword>
<dbReference type="PROSITE" id="PS51257">
    <property type="entry name" value="PROKAR_LIPOPROTEIN"/>
    <property type="match status" value="1"/>
</dbReference>
<keyword evidence="4" id="KW-0449">Lipoprotein</keyword>
<dbReference type="Pfam" id="PF04355">
    <property type="entry name" value="BamE"/>
    <property type="match status" value="1"/>
</dbReference>
<dbReference type="InterPro" id="IPR007450">
    <property type="entry name" value="BamE_dom"/>
</dbReference>
<evidence type="ECO:0000256" key="2">
    <source>
        <dbReference type="ARBA" id="ARBA00023136"/>
    </source>
</evidence>
<dbReference type="GO" id="GO:0030674">
    <property type="term" value="F:protein-macromolecule adaptor activity"/>
    <property type="evidence" value="ECO:0007669"/>
    <property type="project" value="TreeGrafter"/>
</dbReference>
<sequence>MKQILLVLLALGVLSGCSSWVYKYDIVQGNYLNQRDVDKLRVNMTKEQVKFVLGTPVVSNAFRDDDWHYVYTRRVGKTDELLRKEIVVHFTGDNLSKVSGDFDKPENFDTPLDAE</sequence>